<reference evidence="7 8" key="1">
    <citation type="submission" date="2014-04" db="EMBL/GenBank/DDBJ databases">
        <title>Draft Genome Sequence of Synergistes jonesii.</title>
        <authorList>
            <person name="Coil D.A."/>
            <person name="Eisen J.A."/>
            <person name="Holland-Moritz H.E."/>
        </authorList>
    </citation>
    <scope>NUCLEOTIDE SEQUENCE [LARGE SCALE GENOMIC DNA]</scope>
    <source>
        <strain evidence="7 8">78-1</strain>
    </source>
</reference>
<evidence type="ECO:0000256" key="2">
    <source>
        <dbReference type="ARBA" id="ARBA00022598"/>
    </source>
</evidence>
<evidence type="ECO:0000256" key="3">
    <source>
        <dbReference type="ARBA" id="ARBA00022741"/>
    </source>
</evidence>
<dbReference type="InterPro" id="IPR003850">
    <property type="entry name" value="PurS"/>
</dbReference>
<dbReference type="OrthoDB" id="9799101at2"/>
<evidence type="ECO:0000313" key="8">
    <source>
        <dbReference type="Proteomes" id="UP000027665"/>
    </source>
</evidence>
<keyword evidence="5 6" id="KW-0067">ATP-binding</keyword>
<comment type="subunit">
    <text evidence="6">Part of the FGAM synthase complex composed of 1 PurL, 1 PurQ and 2 PurS subunits.</text>
</comment>
<dbReference type="GO" id="GO:0005737">
    <property type="term" value="C:cytoplasm"/>
    <property type="evidence" value="ECO:0007669"/>
    <property type="project" value="UniProtKB-SubCell"/>
</dbReference>
<dbReference type="AlphaFoldDB" id="A0A073J2P7"/>
<evidence type="ECO:0000256" key="4">
    <source>
        <dbReference type="ARBA" id="ARBA00022755"/>
    </source>
</evidence>
<dbReference type="UniPathway" id="UPA00074">
    <property type="reaction ID" value="UER00128"/>
</dbReference>
<sequence>MIFHAEAVITPRMGVLDTQGKAVEKTLGQLGYDVSDVRVGRIVTMKLEADNGEAAAERVKEMCCDLLANDLIETYSISLREA</sequence>
<dbReference type="SUPFAM" id="SSF82697">
    <property type="entry name" value="PurS-like"/>
    <property type="match status" value="1"/>
</dbReference>
<organism evidence="7 8">
    <name type="scientific">Synergistes jonesii</name>
    <dbReference type="NCBI Taxonomy" id="2754"/>
    <lineage>
        <taxon>Bacteria</taxon>
        <taxon>Thermotogati</taxon>
        <taxon>Synergistota</taxon>
        <taxon>Synergistia</taxon>
        <taxon>Synergistales</taxon>
        <taxon>Synergistaceae</taxon>
        <taxon>Synergistes</taxon>
    </lineage>
</organism>
<comment type="function">
    <text evidence="6">Part of the phosphoribosylformylglycinamidine synthase complex involved in the purines biosynthetic pathway. Catalyzes the ATP-dependent conversion of formylglycinamide ribonucleotide (FGAR) and glutamine to yield formylglycinamidine ribonucleotide (FGAM) and glutamate. The FGAM synthase complex is composed of three subunits. PurQ produces an ammonia molecule by converting glutamine to glutamate. PurL transfers the ammonia molecule to FGAR to form FGAM in an ATP-dependent manner. PurS interacts with PurQ and PurL and is thought to assist in the transfer of the ammonia molecule from PurQ to PurL.</text>
</comment>
<comment type="similarity">
    <text evidence="6">Belongs to the PurS family.</text>
</comment>
<dbReference type="Pfam" id="PF02700">
    <property type="entry name" value="PurS"/>
    <property type="match status" value="1"/>
</dbReference>
<dbReference type="PANTHER" id="PTHR34696:SF1">
    <property type="entry name" value="PHOSPHORIBOSYLFORMYLGLYCINAMIDINE SYNTHASE SUBUNIT PURS"/>
    <property type="match status" value="1"/>
</dbReference>
<dbReference type="InterPro" id="IPR036604">
    <property type="entry name" value="PurS-like_sf"/>
</dbReference>
<dbReference type="EMBL" id="JMKI01000036">
    <property type="protein sequence ID" value="KEJ91967.1"/>
    <property type="molecule type" value="Genomic_DNA"/>
</dbReference>
<protein>
    <recommendedName>
        <fullName evidence="6">Phosphoribosylformylglycinamidine synthase subunit PurS</fullName>
        <shortName evidence="6">FGAM synthase</shortName>
        <ecNumber evidence="6">6.3.5.3</ecNumber>
    </recommendedName>
    <alternativeName>
        <fullName evidence="6">Formylglycinamide ribonucleotide amidotransferase subunit III</fullName>
        <shortName evidence="6">FGAR amidotransferase III</shortName>
        <shortName evidence="6">FGAR-AT III</shortName>
    </alternativeName>
    <alternativeName>
        <fullName evidence="6">Phosphoribosylformylglycinamidine synthase subunit III</fullName>
    </alternativeName>
</protein>
<comment type="catalytic activity">
    <reaction evidence="6">
        <text>N(2)-formyl-N(1)-(5-phospho-beta-D-ribosyl)glycinamide + L-glutamine + ATP + H2O = 2-formamido-N(1)-(5-O-phospho-beta-D-ribosyl)acetamidine + L-glutamate + ADP + phosphate + H(+)</text>
        <dbReference type="Rhea" id="RHEA:17129"/>
        <dbReference type="ChEBI" id="CHEBI:15377"/>
        <dbReference type="ChEBI" id="CHEBI:15378"/>
        <dbReference type="ChEBI" id="CHEBI:29985"/>
        <dbReference type="ChEBI" id="CHEBI:30616"/>
        <dbReference type="ChEBI" id="CHEBI:43474"/>
        <dbReference type="ChEBI" id="CHEBI:58359"/>
        <dbReference type="ChEBI" id="CHEBI:147286"/>
        <dbReference type="ChEBI" id="CHEBI:147287"/>
        <dbReference type="ChEBI" id="CHEBI:456216"/>
        <dbReference type="EC" id="6.3.5.3"/>
    </reaction>
</comment>
<dbReference type="GO" id="GO:0004642">
    <property type="term" value="F:phosphoribosylformylglycinamidine synthase activity"/>
    <property type="evidence" value="ECO:0007669"/>
    <property type="project" value="UniProtKB-UniRule"/>
</dbReference>
<dbReference type="PANTHER" id="PTHR34696">
    <property type="entry name" value="PHOSPHORIBOSYLFORMYLGLYCINAMIDINE SYNTHASE SUBUNIT PURS"/>
    <property type="match status" value="1"/>
</dbReference>
<keyword evidence="8" id="KW-1185">Reference proteome</keyword>
<dbReference type="EC" id="6.3.5.3" evidence="6"/>
<keyword evidence="3 6" id="KW-0547">Nucleotide-binding</keyword>
<dbReference type="HAMAP" id="MF_01926">
    <property type="entry name" value="PurS"/>
    <property type="match status" value="1"/>
</dbReference>
<keyword evidence="4 6" id="KW-0658">Purine biosynthesis</keyword>
<evidence type="ECO:0000256" key="6">
    <source>
        <dbReference type="HAMAP-Rule" id="MF_01926"/>
    </source>
</evidence>
<comment type="subcellular location">
    <subcellularLocation>
        <location evidence="6">Cytoplasm</location>
    </subcellularLocation>
</comment>
<evidence type="ECO:0000256" key="1">
    <source>
        <dbReference type="ARBA" id="ARBA00022490"/>
    </source>
</evidence>
<dbReference type="GO" id="GO:0006189">
    <property type="term" value="P:'de novo' IMP biosynthetic process"/>
    <property type="evidence" value="ECO:0007669"/>
    <property type="project" value="UniProtKB-UniRule"/>
</dbReference>
<dbReference type="RefSeq" id="WP_037976680.1">
    <property type="nucleotide sequence ID" value="NZ_CALIAO010000051.1"/>
</dbReference>
<dbReference type="GeneID" id="90983863"/>
<dbReference type="NCBIfam" id="TIGR00302">
    <property type="entry name" value="phosphoribosylformylglycinamidine synthase subunit PurS"/>
    <property type="match status" value="1"/>
</dbReference>
<name>A0A073J2P7_9BACT</name>
<gene>
    <name evidence="6" type="primary">purS</name>
    <name evidence="7" type="ORF">EH55_06170</name>
</gene>
<keyword evidence="2 6" id="KW-0436">Ligase</keyword>
<keyword evidence="1 6" id="KW-0963">Cytoplasm</keyword>
<proteinExistence type="inferred from homology"/>
<dbReference type="Proteomes" id="UP000027665">
    <property type="component" value="Unassembled WGS sequence"/>
</dbReference>
<dbReference type="GO" id="GO:0005524">
    <property type="term" value="F:ATP binding"/>
    <property type="evidence" value="ECO:0007669"/>
    <property type="project" value="UniProtKB-UniRule"/>
</dbReference>
<dbReference type="STRING" id="2754.EH55_06170"/>
<dbReference type="NCBIfam" id="NF004630">
    <property type="entry name" value="PRK05974.1"/>
    <property type="match status" value="1"/>
</dbReference>
<evidence type="ECO:0000256" key="5">
    <source>
        <dbReference type="ARBA" id="ARBA00022840"/>
    </source>
</evidence>
<evidence type="ECO:0000313" key="7">
    <source>
        <dbReference type="EMBL" id="KEJ91967.1"/>
    </source>
</evidence>
<comment type="pathway">
    <text evidence="6">Purine metabolism; IMP biosynthesis via de novo pathway; 5-amino-1-(5-phospho-D-ribosyl)imidazole from N(2)-formyl-N(1)-(5-phospho-D-ribosyl)glycinamide: step 1/2.</text>
</comment>
<dbReference type="Gene3D" id="3.30.1280.10">
    <property type="entry name" value="Phosphoribosylformylglycinamidine synthase subunit PurS"/>
    <property type="match status" value="1"/>
</dbReference>
<accession>A0A073J2P7</accession>
<dbReference type="eggNOG" id="COG1828">
    <property type="taxonomic scope" value="Bacteria"/>
</dbReference>
<comment type="caution">
    <text evidence="7">The sequence shown here is derived from an EMBL/GenBank/DDBJ whole genome shotgun (WGS) entry which is preliminary data.</text>
</comment>